<organism evidence="2">
    <name type="scientific">marine sediment metagenome</name>
    <dbReference type="NCBI Taxonomy" id="412755"/>
    <lineage>
        <taxon>unclassified sequences</taxon>
        <taxon>metagenomes</taxon>
        <taxon>ecological metagenomes</taxon>
    </lineage>
</organism>
<accession>X1HCK0</accession>
<feature type="domain" description="Glycosyl transferase family 1" evidence="1">
    <location>
        <begin position="104"/>
        <end position="223"/>
    </location>
</feature>
<sequence>YLINNRLDYDVIYLPISYTPTDVVTMVALFLKKPTIVRVARGEFSPEYFLGRVRLWFLPKLASAVVVLNKSLISIQNPFIKEKFHWIPNGVDTILFHPVQPDSREKIGRQWGFENKQKIILFVGSIVVRKGIDILLSAFSIITEKVKNVVLCLAGPTDTEGGKGKNNFVERYQETIQREGLQARVRFLPRVFAVEELMRTADIFVLPSRSEGMPNVLLEAMTALLNIPIGAKKFSFIRRTICINHHII</sequence>
<reference evidence="2" key="1">
    <citation type="journal article" date="2014" name="Front. Microbiol.">
        <title>High frequency of phylogenetically diverse reductive dehalogenase-homologous genes in deep subseafloor sedimentary metagenomes.</title>
        <authorList>
            <person name="Kawai M."/>
            <person name="Futagami T."/>
            <person name="Toyoda A."/>
            <person name="Takaki Y."/>
            <person name="Nishi S."/>
            <person name="Hori S."/>
            <person name="Arai W."/>
            <person name="Tsubouchi T."/>
            <person name="Morono Y."/>
            <person name="Uchiyama I."/>
            <person name="Ito T."/>
            <person name="Fujiyama A."/>
            <person name="Inagaki F."/>
            <person name="Takami H."/>
        </authorList>
    </citation>
    <scope>NUCLEOTIDE SEQUENCE</scope>
    <source>
        <strain evidence="2">Expedition CK06-06</strain>
    </source>
</reference>
<dbReference type="Gene3D" id="3.40.50.2000">
    <property type="entry name" value="Glycogen Phosphorylase B"/>
    <property type="match status" value="2"/>
</dbReference>
<dbReference type="PANTHER" id="PTHR12526">
    <property type="entry name" value="GLYCOSYLTRANSFERASE"/>
    <property type="match status" value="1"/>
</dbReference>
<proteinExistence type="predicted"/>
<protein>
    <recommendedName>
        <fullName evidence="1">Glycosyl transferase family 1 domain-containing protein</fullName>
    </recommendedName>
</protein>
<gene>
    <name evidence="2" type="ORF">S03H2_38252</name>
</gene>
<feature type="non-terminal residue" evidence="2">
    <location>
        <position position="1"/>
    </location>
</feature>
<dbReference type="EMBL" id="BARU01023585">
    <property type="protein sequence ID" value="GAH54805.1"/>
    <property type="molecule type" value="Genomic_DNA"/>
</dbReference>
<dbReference type="PANTHER" id="PTHR12526:SF637">
    <property type="entry name" value="GLYCOSYLTRANSFERASE EPSF-RELATED"/>
    <property type="match status" value="1"/>
</dbReference>
<comment type="caution">
    <text evidence="2">The sequence shown here is derived from an EMBL/GenBank/DDBJ whole genome shotgun (WGS) entry which is preliminary data.</text>
</comment>
<dbReference type="SUPFAM" id="SSF53756">
    <property type="entry name" value="UDP-Glycosyltransferase/glycogen phosphorylase"/>
    <property type="match status" value="1"/>
</dbReference>
<evidence type="ECO:0000313" key="2">
    <source>
        <dbReference type="EMBL" id="GAH54805.1"/>
    </source>
</evidence>
<dbReference type="InterPro" id="IPR001296">
    <property type="entry name" value="Glyco_trans_1"/>
</dbReference>
<dbReference type="AlphaFoldDB" id="X1HCK0"/>
<dbReference type="GO" id="GO:0016757">
    <property type="term" value="F:glycosyltransferase activity"/>
    <property type="evidence" value="ECO:0007669"/>
    <property type="project" value="InterPro"/>
</dbReference>
<name>X1HCK0_9ZZZZ</name>
<dbReference type="Pfam" id="PF00534">
    <property type="entry name" value="Glycos_transf_1"/>
    <property type="match status" value="1"/>
</dbReference>
<evidence type="ECO:0000259" key="1">
    <source>
        <dbReference type="Pfam" id="PF00534"/>
    </source>
</evidence>